<sequence>MEITIDLLVEIDKLVQLIESPIFACTYPFLTCNFTQSQLTFNTSNSPPPRAGLPRQRQRRRAAPLPRPVRHPDAAAPDGGVQPAAEPAPVRTQLLGPTGDGEFQVVQRKPKQDQLWRAVCAL</sequence>
<reference evidence="3" key="1">
    <citation type="submission" date="2021-05" db="EMBL/GenBank/DDBJ databases">
        <authorList>
            <person name="Alioto T."/>
            <person name="Alioto T."/>
            <person name="Gomez Garrido J."/>
        </authorList>
    </citation>
    <scope>NUCLEOTIDE SEQUENCE</scope>
</reference>
<accession>A0A8D8B7B9</accession>
<evidence type="ECO:0000256" key="1">
    <source>
        <dbReference type="SAM" id="MobiDB-lite"/>
    </source>
</evidence>
<proteinExistence type="predicted"/>
<organism evidence="3">
    <name type="scientific">Culex pipiens</name>
    <name type="common">House mosquito</name>
    <dbReference type="NCBI Taxonomy" id="7175"/>
    <lineage>
        <taxon>Eukaryota</taxon>
        <taxon>Metazoa</taxon>
        <taxon>Ecdysozoa</taxon>
        <taxon>Arthropoda</taxon>
        <taxon>Hexapoda</taxon>
        <taxon>Insecta</taxon>
        <taxon>Pterygota</taxon>
        <taxon>Neoptera</taxon>
        <taxon>Endopterygota</taxon>
        <taxon>Diptera</taxon>
        <taxon>Nematocera</taxon>
        <taxon>Culicoidea</taxon>
        <taxon>Culicidae</taxon>
        <taxon>Culicinae</taxon>
        <taxon>Culicini</taxon>
        <taxon>Culex</taxon>
        <taxon>Culex</taxon>
    </lineage>
</organism>
<dbReference type="AlphaFoldDB" id="A0A8D8B7B9"/>
<feature type="region of interest" description="Disordered" evidence="1">
    <location>
        <begin position="40"/>
        <end position="112"/>
    </location>
</feature>
<name>A0A8D8B7B9_CULPI</name>
<dbReference type="InterPro" id="IPR021841">
    <property type="entry name" value="VAC14_Fig4p-bd"/>
</dbReference>
<dbReference type="EMBL" id="HBUE01066141">
    <property type="protein sequence ID" value="CAG6470754.1"/>
    <property type="molecule type" value="Transcribed_RNA"/>
</dbReference>
<evidence type="ECO:0000259" key="2">
    <source>
        <dbReference type="Pfam" id="PF11916"/>
    </source>
</evidence>
<dbReference type="Pfam" id="PF11916">
    <property type="entry name" value="Vac14_Fig4_bd"/>
    <property type="match status" value="1"/>
</dbReference>
<evidence type="ECO:0000313" key="3">
    <source>
        <dbReference type="EMBL" id="CAG6470754.1"/>
    </source>
</evidence>
<protein>
    <submittedName>
        <fullName evidence="3">(northern house mosquito) hypothetical protein</fullName>
    </submittedName>
</protein>
<feature type="domain" description="Vacuolar protein 14 C-terminal Fig4-binding" evidence="2">
    <location>
        <begin position="1"/>
        <end position="24"/>
    </location>
</feature>